<accession>A0ABT5VIM2</accession>
<sequence length="1028" mass="120483">MMTYFTPINKYMLRVPLQPNSLKEKYGDLENNIESIANDKYFCEQILVASENIYNSLVNKDFSELPKKKQRNLITSLGNYINRASTRTTPFGLFTGVAIQDFSKNSAGTKTPSFLNYQKHSRIDAEWLFRFIKKIELENYSILKFKMNTASYRIGNRLYIPYTLNGKSQQINVNYSKPLAIIEELCSEKLVSFQLLVHSLKEEYPERDISSLTVYLKTLIEKEFLISEVRPPVCNTDLLTYTINQLKENPELYSQYGEPLDQISSLIIEYNNTAIGEGTEFYLKIQEKMRNIFTFQNEKHLQVDTELKLDEQLLSKKEIDSINKCINILMKFASNIHYKDSFKQQFEEYRLRFIEKFGTYVEVPIYEVIDEIKGIGALKAYSHPKNKFTQDLPVLNDETTILKRYFMDKYLDAIENKHPIVITEEELDEIGLKVDEDHLPNSLELNFILRKDNCGENLLYLGPNIGSSEAGKTFGRFSYMMNGCQDVLEEIEKELADPDVDDVELSFIPSHIRMANVTSVNSPREYNISLYTNSYKPNQELALSDILVGFDDQYFYLKNKKNGRLLNVTSMNMLNLSSTSNVIRLLSDISLYQSLEWSSTPWSVYYQDFIHIPEIRYEQITLSNEKWSLQSLRKKFEGKADIETFKVKFGEFKNVYSIPNEVYLQFADNRILLDLSKSTDFNLLFKNFFKFPSLTLEKAEAGKPGLSLGKESYSAEVVVPFVLNEKYRLKKKSKSVAQYGSVYKENRYLPFNDWLFLKLYGPEDRQDELIDFLHYFLVHHLGCNDYEKFFFMRYSDPKPHIRLRFKSVDSANLFTIYTKLNTFFEELRKVNILYEVEIGTYFPEVNRYGGPSLIPYAEDLFYQDSLVVMNLLEYMRTHQLNKEQVGVITLLHYLNDFQISYDAQLHFLEINLKNDSTYKKQYKEEPFDFINTLDSYNNWDKFSKQAEGDKLLNILEARRGSITAYLEKISSTPELTSDLFNIIGSVIHLHFNRLFVIDREFEDKLYSYAYHTLYGQRVLKNIEQTVQT</sequence>
<evidence type="ECO:0000313" key="3">
    <source>
        <dbReference type="EMBL" id="MDE5415301.1"/>
    </source>
</evidence>
<dbReference type="EMBL" id="JAOTPO010000015">
    <property type="protein sequence ID" value="MDE5415301.1"/>
    <property type="molecule type" value="Genomic_DNA"/>
</dbReference>
<reference evidence="3" key="1">
    <citation type="submission" date="2024-05" db="EMBL/GenBank/DDBJ databases">
        <title>Alkalihalobacillus sp. strain MEB203 novel alkaliphilic bacterium from Lonar Lake, India.</title>
        <authorList>
            <person name="Joshi A."/>
            <person name="Thite S."/>
            <person name="Mengade P."/>
        </authorList>
    </citation>
    <scope>NUCLEOTIDE SEQUENCE</scope>
    <source>
        <strain evidence="3">MEB 203</strain>
    </source>
</reference>
<dbReference type="InterPro" id="IPR023809">
    <property type="entry name" value="Thiopep_bacteriocin_synth_dom"/>
</dbReference>
<protein>
    <submittedName>
        <fullName evidence="3">Lantibiotic dehydratase</fullName>
    </submittedName>
</protein>
<keyword evidence="4" id="KW-1185">Reference proteome</keyword>
<dbReference type="Pfam" id="PF04738">
    <property type="entry name" value="Lant_dehydr_N"/>
    <property type="match status" value="1"/>
</dbReference>
<evidence type="ECO:0000259" key="1">
    <source>
        <dbReference type="Pfam" id="PF04738"/>
    </source>
</evidence>
<dbReference type="Pfam" id="PF14028">
    <property type="entry name" value="Lant_dehydr_C"/>
    <property type="match status" value="1"/>
</dbReference>
<dbReference type="RefSeq" id="WP_275119906.1">
    <property type="nucleotide sequence ID" value="NZ_JAOTPO010000015.1"/>
</dbReference>
<evidence type="ECO:0000259" key="2">
    <source>
        <dbReference type="Pfam" id="PF14028"/>
    </source>
</evidence>
<comment type="caution">
    <text evidence="3">The sequence shown here is derived from an EMBL/GenBank/DDBJ whole genome shotgun (WGS) entry which is preliminary data.</text>
</comment>
<dbReference type="InterPro" id="IPR006827">
    <property type="entry name" value="Lant_deHydtase_N"/>
</dbReference>
<gene>
    <name evidence="3" type="ORF">N7Z68_18235</name>
</gene>
<feature type="domain" description="Lantibiotic dehydratase N-terminal" evidence="1">
    <location>
        <begin position="39"/>
        <end position="684"/>
    </location>
</feature>
<name>A0ABT5VIM2_9BACI</name>
<feature type="domain" description="Thiopeptide-type bacteriocin biosynthesis" evidence="2">
    <location>
        <begin position="754"/>
        <end position="1013"/>
    </location>
</feature>
<dbReference type="Proteomes" id="UP001148125">
    <property type="component" value="Unassembled WGS sequence"/>
</dbReference>
<organism evidence="3 4">
    <name type="scientific">Alkalihalobacterium chitinilyticum</name>
    <dbReference type="NCBI Taxonomy" id="2980103"/>
    <lineage>
        <taxon>Bacteria</taxon>
        <taxon>Bacillati</taxon>
        <taxon>Bacillota</taxon>
        <taxon>Bacilli</taxon>
        <taxon>Bacillales</taxon>
        <taxon>Bacillaceae</taxon>
        <taxon>Alkalihalobacterium</taxon>
    </lineage>
</organism>
<proteinExistence type="predicted"/>
<evidence type="ECO:0000313" key="4">
    <source>
        <dbReference type="Proteomes" id="UP001148125"/>
    </source>
</evidence>
<dbReference type="NCBIfam" id="TIGR03891">
    <property type="entry name" value="thiopep_ocin"/>
    <property type="match status" value="1"/>
</dbReference>